<dbReference type="Proteomes" id="UP000789920">
    <property type="component" value="Unassembled WGS sequence"/>
</dbReference>
<accession>A0ACA9S7Y5</accession>
<name>A0ACA9S7Y5_9GLOM</name>
<evidence type="ECO:0000313" key="1">
    <source>
        <dbReference type="EMBL" id="CAG8826581.1"/>
    </source>
</evidence>
<feature type="non-terminal residue" evidence="1">
    <location>
        <position position="150"/>
    </location>
</feature>
<sequence>ILVPNDSQRQYTEHEAQTADFINSTSFASSSTLKMNLEYPLTSTNSYDPTTSIYSSTFDPHLCVTAFSKTMTDSNSSGTSWQSQLLSSSPPEYSSQICSASPINKTPVETFTDFNSVQFSESNIRKDNYQQPVVAFKTKNFLTVNPGNVE</sequence>
<gene>
    <name evidence="1" type="ORF">RPERSI_LOCUS26770</name>
</gene>
<evidence type="ECO:0000313" key="2">
    <source>
        <dbReference type="Proteomes" id="UP000789920"/>
    </source>
</evidence>
<feature type="non-terminal residue" evidence="1">
    <location>
        <position position="1"/>
    </location>
</feature>
<protein>
    <submittedName>
        <fullName evidence="1">14722_t:CDS:1</fullName>
    </submittedName>
</protein>
<dbReference type="EMBL" id="CAJVQC010092425">
    <property type="protein sequence ID" value="CAG8826581.1"/>
    <property type="molecule type" value="Genomic_DNA"/>
</dbReference>
<organism evidence="1 2">
    <name type="scientific">Racocetra persica</name>
    <dbReference type="NCBI Taxonomy" id="160502"/>
    <lineage>
        <taxon>Eukaryota</taxon>
        <taxon>Fungi</taxon>
        <taxon>Fungi incertae sedis</taxon>
        <taxon>Mucoromycota</taxon>
        <taxon>Glomeromycotina</taxon>
        <taxon>Glomeromycetes</taxon>
        <taxon>Diversisporales</taxon>
        <taxon>Gigasporaceae</taxon>
        <taxon>Racocetra</taxon>
    </lineage>
</organism>
<proteinExistence type="predicted"/>
<comment type="caution">
    <text evidence="1">The sequence shown here is derived from an EMBL/GenBank/DDBJ whole genome shotgun (WGS) entry which is preliminary data.</text>
</comment>
<reference evidence="1" key="1">
    <citation type="submission" date="2021-06" db="EMBL/GenBank/DDBJ databases">
        <authorList>
            <person name="Kallberg Y."/>
            <person name="Tangrot J."/>
            <person name="Rosling A."/>
        </authorList>
    </citation>
    <scope>NUCLEOTIDE SEQUENCE</scope>
    <source>
        <strain evidence="1">MA461A</strain>
    </source>
</reference>
<keyword evidence="2" id="KW-1185">Reference proteome</keyword>